<evidence type="ECO:0000256" key="1">
    <source>
        <dbReference type="SAM" id="Phobius"/>
    </source>
</evidence>
<protein>
    <submittedName>
        <fullName evidence="2">AbrB family transcriptional regulator</fullName>
    </submittedName>
</protein>
<accession>A0ABU5K234</accession>
<proteinExistence type="predicted"/>
<feature type="transmembrane region" description="Helical" evidence="1">
    <location>
        <begin position="241"/>
        <end position="262"/>
    </location>
</feature>
<dbReference type="InterPro" id="IPR007820">
    <property type="entry name" value="AbrB_fam"/>
</dbReference>
<organism evidence="2 3">
    <name type="scientific">Bacillus bingmayongensis</name>
    <dbReference type="NCBI Taxonomy" id="1150157"/>
    <lineage>
        <taxon>Bacteria</taxon>
        <taxon>Bacillati</taxon>
        <taxon>Bacillota</taxon>
        <taxon>Bacilli</taxon>
        <taxon>Bacillales</taxon>
        <taxon>Bacillaceae</taxon>
        <taxon>Bacillus</taxon>
    </lineage>
</organism>
<feature type="transmembrane region" description="Helical" evidence="1">
    <location>
        <begin position="337"/>
        <end position="355"/>
    </location>
</feature>
<keyword evidence="3" id="KW-1185">Reference proteome</keyword>
<dbReference type="PANTHER" id="PTHR38457:SF1">
    <property type="entry name" value="REGULATOR ABRB-RELATED"/>
    <property type="match status" value="1"/>
</dbReference>
<feature type="transmembrane region" description="Helical" evidence="1">
    <location>
        <begin position="155"/>
        <end position="172"/>
    </location>
</feature>
<evidence type="ECO:0000313" key="2">
    <source>
        <dbReference type="EMBL" id="MDZ5609809.1"/>
    </source>
</evidence>
<comment type="caution">
    <text evidence="2">The sequence shown here is derived from an EMBL/GenBank/DDBJ whole genome shotgun (WGS) entry which is preliminary data.</text>
</comment>
<dbReference type="RefSeq" id="WP_017149867.1">
    <property type="nucleotide sequence ID" value="NZ_AKCS01000013.1"/>
</dbReference>
<name>A0ABU5K234_9BACI</name>
<dbReference type="Pfam" id="PF05145">
    <property type="entry name" value="AbrB"/>
    <property type="match status" value="1"/>
</dbReference>
<keyword evidence="1" id="KW-0812">Transmembrane</keyword>
<feature type="transmembrane region" description="Helical" evidence="1">
    <location>
        <begin position="91"/>
        <end position="113"/>
    </location>
</feature>
<keyword evidence="1" id="KW-1133">Transmembrane helix</keyword>
<sequence>MILSNLLLLIFASLGGYILSLTGLSIGWLLGSLSITGFLAYSEPVWMQRLEKQPQQKKVLLSFQHIGQCIIGIELGQKLTTDILVTFQQHWLIIITMIVGSIALALCSGLILWRFTKVDLFTSLFSATPGGLSVMPTLASEIGANTAAVSIVQTIRVFLVLGTIPLLSVNWIPHNPIVPHLKNYSTGSPFWTIFLIFIAWIGYRIGKLLKFPSPWLVGSMISVALLQTLSTHYFSNSPTAWWPHWIMISAQIFIATSIGCRFKREMFIGVKQTITIGLFSSIGLIGVSILCAFFVSSITNIPLVASILALAPGGIAEMATTAIILQTDATFVVTVQVIRILTILGFLPVFFKFLYRYLHHKKSNVHKTG</sequence>
<feature type="transmembrane region" description="Helical" evidence="1">
    <location>
        <begin position="6"/>
        <end position="39"/>
    </location>
</feature>
<gene>
    <name evidence="2" type="ORF">U2I54_22830</name>
</gene>
<feature type="transmembrane region" description="Helical" evidence="1">
    <location>
        <begin position="301"/>
        <end position="325"/>
    </location>
</feature>
<dbReference type="PANTHER" id="PTHR38457">
    <property type="entry name" value="REGULATOR ABRB-RELATED"/>
    <property type="match status" value="1"/>
</dbReference>
<feature type="transmembrane region" description="Helical" evidence="1">
    <location>
        <begin position="274"/>
        <end position="295"/>
    </location>
</feature>
<dbReference type="Proteomes" id="UP001291930">
    <property type="component" value="Unassembled WGS sequence"/>
</dbReference>
<keyword evidence="1" id="KW-0472">Membrane</keyword>
<feature type="transmembrane region" description="Helical" evidence="1">
    <location>
        <begin position="184"/>
        <end position="203"/>
    </location>
</feature>
<evidence type="ECO:0000313" key="3">
    <source>
        <dbReference type="Proteomes" id="UP001291930"/>
    </source>
</evidence>
<dbReference type="PIRSF" id="PIRSF038991">
    <property type="entry name" value="Protein_AbrB"/>
    <property type="match status" value="1"/>
</dbReference>
<dbReference type="EMBL" id="JAXOVW010000085">
    <property type="protein sequence ID" value="MDZ5609809.1"/>
    <property type="molecule type" value="Genomic_DNA"/>
</dbReference>
<dbReference type="InterPro" id="IPR017516">
    <property type="entry name" value="AbrB_dup"/>
</dbReference>
<dbReference type="NCBIfam" id="TIGR03082">
    <property type="entry name" value="Gneg_AbrB_dup"/>
    <property type="match status" value="2"/>
</dbReference>
<reference evidence="3" key="1">
    <citation type="submission" date="2023-11" db="EMBL/GenBank/DDBJ databases">
        <title>Genome Sequence of Bacillus pseudomycoides stain BUPM19.</title>
        <authorList>
            <person name="Farhat A."/>
        </authorList>
    </citation>
    <scope>NUCLEOTIDE SEQUENCE [LARGE SCALE GENOMIC DNA]</scope>
    <source>
        <strain evidence="3">BUPM19</strain>
    </source>
</reference>